<name>A0A195F564_9HYME</name>
<reference evidence="2 3" key="1">
    <citation type="submission" date="2016-03" db="EMBL/GenBank/DDBJ databases">
        <title>Trachymyrmex septentrionalis WGS genome.</title>
        <authorList>
            <person name="Nygaard S."/>
            <person name="Hu H."/>
            <person name="Boomsma J."/>
            <person name="Zhang G."/>
        </authorList>
    </citation>
    <scope>NUCLEOTIDE SEQUENCE [LARGE SCALE GENOMIC DNA]</scope>
    <source>
        <strain evidence="2">Tsep2-gDNA-1</strain>
        <tissue evidence="2">Whole body</tissue>
    </source>
</reference>
<feature type="compositionally biased region" description="Basic and acidic residues" evidence="1">
    <location>
        <begin position="177"/>
        <end position="193"/>
    </location>
</feature>
<evidence type="ECO:0000256" key="1">
    <source>
        <dbReference type="SAM" id="MobiDB-lite"/>
    </source>
</evidence>
<accession>A0A195F564</accession>
<sequence>MNAACKRECNRSCCGAYSPPRDVIIAADQSTGPRRRNEDDCDQEQRRTEELKKKKYITTSRVPPYLAAFLEATSTSTTTTTMTTTTTTTRPGKTTSKCLVPLLVSLPSHSREISRPLPPTSTAAAAVISLPVHATVAGTSRSNKCYQRRCLRPAPKTSDVRPRGGNCPEAMQPPHSSADRATSDPPKPRDSRA</sequence>
<feature type="region of interest" description="Disordered" evidence="1">
    <location>
        <begin position="27"/>
        <end position="47"/>
    </location>
</feature>
<keyword evidence="3" id="KW-1185">Reference proteome</keyword>
<gene>
    <name evidence="2" type="ORF">ALC56_10093</name>
</gene>
<protein>
    <submittedName>
        <fullName evidence="2">Uncharacterized protein</fullName>
    </submittedName>
</protein>
<dbReference type="Proteomes" id="UP000078541">
    <property type="component" value="Unassembled WGS sequence"/>
</dbReference>
<proteinExistence type="predicted"/>
<feature type="region of interest" description="Disordered" evidence="1">
    <location>
        <begin position="149"/>
        <end position="193"/>
    </location>
</feature>
<organism evidence="2 3">
    <name type="scientific">Trachymyrmex septentrionalis</name>
    <dbReference type="NCBI Taxonomy" id="34720"/>
    <lineage>
        <taxon>Eukaryota</taxon>
        <taxon>Metazoa</taxon>
        <taxon>Ecdysozoa</taxon>
        <taxon>Arthropoda</taxon>
        <taxon>Hexapoda</taxon>
        <taxon>Insecta</taxon>
        <taxon>Pterygota</taxon>
        <taxon>Neoptera</taxon>
        <taxon>Endopterygota</taxon>
        <taxon>Hymenoptera</taxon>
        <taxon>Apocrita</taxon>
        <taxon>Aculeata</taxon>
        <taxon>Formicoidea</taxon>
        <taxon>Formicidae</taxon>
        <taxon>Myrmicinae</taxon>
        <taxon>Trachymyrmex</taxon>
    </lineage>
</organism>
<feature type="compositionally biased region" description="Basic and acidic residues" evidence="1">
    <location>
        <begin position="35"/>
        <end position="47"/>
    </location>
</feature>
<evidence type="ECO:0000313" key="2">
    <source>
        <dbReference type="EMBL" id="KYN35536.1"/>
    </source>
</evidence>
<dbReference type="EMBL" id="KQ981805">
    <property type="protein sequence ID" value="KYN35536.1"/>
    <property type="molecule type" value="Genomic_DNA"/>
</dbReference>
<evidence type="ECO:0000313" key="3">
    <source>
        <dbReference type="Proteomes" id="UP000078541"/>
    </source>
</evidence>
<dbReference type="AlphaFoldDB" id="A0A195F564"/>